<evidence type="ECO:0000256" key="10">
    <source>
        <dbReference type="ARBA" id="ARBA00022989"/>
    </source>
</evidence>
<evidence type="ECO:0000256" key="11">
    <source>
        <dbReference type="ARBA" id="ARBA00023098"/>
    </source>
</evidence>
<protein>
    <recommendedName>
        <fullName evidence="14">sn-1-specific diacylglycerol lipase</fullName>
        <ecNumber evidence="14">3.1.1.116</ecNumber>
    </recommendedName>
</protein>
<dbReference type="EMBL" id="JALLAZ020001646">
    <property type="protein sequence ID" value="KAL3769755.1"/>
    <property type="molecule type" value="Genomic_DNA"/>
</dbReference>
<evidence type="ECO:0000256" key="15">
    <source>
        <dbReference type="SAM" id="Phobius"/>
    </source>
</evidence>
<keyword evidence="11" id="KW-0443">Lipid metabolism</keyword>
<dbReference type="GO" id="GO:0005886">
    <property type="term" value="C:plasma membrane"/>
    <property type="evidence" value="ECO:0007669"/>
    <property type="project" value="UniProtKB-SubCell"/>
</dbReference>
<comment type="catalytic activity">
    <reaction evidence="13">
        <text>a 1,2-diacyl-sn-glycerol + H2O = a 2-acylglycerol + a fatty acid + H(+)</text>
        <dbReference type="Rhea" id="RHEA:33275"/>
        <dbReference type="ChEBI" id="CHEBI:15377"/>
        <dbReference type="ChEBI" id="CHEBI:15378"/>
        <dbReference type="ChEBI" id="CHEBI:17389"/>
        <dbReference type="ChEBI" id="CHEBI:17815"/>
        <dbReference type="ChEBI" id="CHEBI:28868"/>
        <dbReference type="EC" id="3.1.1.116"/>
    </reaction>
    <physiologicalReaction direction="left-to-right" evidence="13">
        <dbReference type="Rhea" id="RHEA:33276"/>
    </physiologicalReaction>
</comment>
<keyword evidence="8" id="KW-0106">Calcium</keyword>
<keyword evidence="18" id="KW-1185">Reference proteome</keyword>
<name>A0ABD3NAL5_9STRA</name>
<keyword evidence="6" id="KW-0479">Metal-binding</keyword>
<evidence type="ECO:0000256" key="5">
    <source>
        <dbReference type="ARBA" id="ARBA00022692"/>
    </source>
</evidence>
<dbReference type="CDD" id="cd00519">
    <property type="entry name" value="Lipase_3"/>
    <property type="match status" value="1"/>
</dbReference>
<evidence type="ECO:0000256" key="14">
    <source>
        <dbReference type="ARBA" id="ARBA00026104"/>
    </source>
</evidence>
<keyword evidence="3" id="KW-1003">Cell membrane</keyword>
<comment type="cofactor">
    <cofactor evidence="1">
        <name>Ca(2+)</name>
        <dbReference type="ChEBI" id="CHEBI:29108"/>
    </cofactor>
</comment>
<feature type="transmembrane region" description="Helical" evidence="15">
    <location>
        <begin position="178"/>
        <end position="197"/>
    </location>
</feature>
<evidence type="ECO:0000256" key="7">
    <source>
        <dbReference type="ARBA" id="ARBA00022801"/>
    </source>
</evidence>
<sequence>MPALVIWERSFVAGDDLRFISAVTFLFRLAQITLISYIIHEILRFPGQPEEFVRANCLSDTERYWMLHRSLIAGTVFVLICNIFGAFFDVAFFKISGRGTPTETNARRLLVPMCKFNMVPMFILRTIGYIFLIIVLILTDKICQCVHKALHEEDALGNEGSGEKLYCSATLAHRTEQLLIFFMACEILFPFLTLIAITRHTIYKLYRRVRPAKERSLEDVQRSWQTSCKRWCECCAVMTCFVFGGGKSTSGSYADVAIALTDFLDGGGTLDIVPSDIAAALICLVNIQKQKQIDVKNKLLQDGGAFAKDRTLFGRIWKQFINSDVGSSLQNTAANTLEDIETAGQRYDDQNNSCEKIEIEDHDRTTLTALKSTDTHLEKLRKTILTRNQAMQCISLRLVQKDSYKSFEPTVNRVLSSQNPFDCLMLGEGSRYCKVALASYTWMLHLWNNPCTGCCELTADSIYQTCTCHPRCCRSNDSHNIIGGDTCGWKQAAILKSLGIDESNLLYANFSNGVGVNPYLIICDDRWKTLVITIRGTLSFEDMITDVTVTPKSLGDVGEKFGFDGRDEYCHSGILAGACWIHDDLKRHRILDDAMRAHPDFGLRIIGHSLGAGVAAMLGRILKQQYPKLFCLCFSPPGCVFSERTAEESKDYVCSYVLHNDIVPRLSYDSLVNFRNDLVEMISRMKCPKHQVFDANFMPLNESSLLSFSAKHLHSKEEIPPSLFYSQFEVFKSRQNGRQRVRMTLPGRILRMVRISEKLNNVPCWPLPALAKCIISCGINHQTKKYKIVWTDAKDLTEIYISPTMIGDHFPYNVERALNVAAESFGLTDQGNLRKEDELESILREAKKDKDN</sequence>
<evidence type="ECO:0000313" key="18">
    <source>
        <dbReference type="Proteomes" id="UP001530315"/>
    </source>
</evidence>
<organism evidence="17 18">
    <name type="scientific">Stephanodiscus triporus</name>
    <dbReference type="NCBI Taxonomy" id="2934178"/>
    <lineage>
        <taxon>Eukaryota</taxon>
        <taxon>Sar</taxon>
        <taxon>Stramenopiles</taxon>
        <taxon>Ochrophyta</taxon>
        <taxon>Bacillariophyta</taxon>
        <taxon>Coscinodiscophyceae</taxon>
        <taxon>Thalassiosirophycidae</taxon>
        <taxon>Stephanodiscales</taxon>
        <taxon>Stephanodiscaceae</taxon>
        <taxon>Stephanodiscus</taxon>
    </lineage>
</organism>
<evidence type="ECO:0000256" key="4">
    <source>
        <dbReference type="ARBA" id="ARBA00022553"/>
    </source>
</evidence>
<evidence type="ECO:0000256" key="6">
    <source>
        <dbReference type="ARBA" id="ARBA00022723"/>
    </source>
</evidence>
<keyword evidence="4" id="KW-0597">Phosphoprotein</keyword>
<dbReference type="Gene3D" id="3.40.50.1820">
    <property type="entry name" value="alpha/beta hydrolase"/>
    <property type="match status" value="1"/>
</dbReference>
<feature type="transmembrane region" description="Helical" evidence="15">
    <location>
        <begin position="20"/>
        <end position="39"/>
    </location>
</feature>
<dbReference type="InterPro" id="IPR029058">
    <property type="entry name" value="AB_hydrolase_fold"/>
</dbReference>
<dbReference type="SUPFAM" id="SSF53474">
    <property type="entry name" value="alpha/beta-Hydrolases"/>
    <property type="match status" value="1"/>
</dbReference>
<keyword evidence="12 15" id="KW-0472">Membrane</keyword>
<evidence type="ECO:0000256" key="1">
    <source>
        <dbReference type="ARBA" id="ARBA00001913"/>
    </source>
</evidence>
<evidence type="ECO:0000256" key="2">
    <source>
        <dbReference type="ARBA" id="ARBA00004651"/>
    </source>
</evidence>
<dbReference type="Pfam" id="PF01764">
    <property type="entry name" value="Lipase_3"/>
    <property type="match status" value="1"/>
</dbReference>
<dbReference type="PANTHER" id="PTHR45792:SF8">
    <property type="entry name" value="DIACYLGLYCEROL LIPASE-ALPHA"/>
    <property type="match status" value="1"/>
</dbReference>
<dbReference type="InterPro" id="IPR052214">
    <property type="entry name" value="DAG_Lipase-Related"/>
</dbReference>
<reference evidence="17 18" key="1">
    <citation type="submission" date="2024-10" db="EMBL/GenBank/DDBJ databases">
        <title>Updated reference genomes for cyclostephanoid diatoms.</title>
        <authorList>
            <person name="Roberts W.R."/>
            <person name="Alverson A.J."/>
        </authorList>
    </citation>
    <scope>NUCLEOTIDE SEQUENCE [LARGE SCALE GENOMIC DNA]</scope>
    <source>
        <strain evidence="17 18">AJA276-08</strain>
    </source>
</reference>
<feature type="transmembrane region" description="Helical" evidence="15">
    <location>
        <begin position="116"/>
        <end position="138"/>
    </location>
</feature>
<evidence type="ECO:0000256" key="13">
    <source>
        <dbReference type="ARBA" id="ARBA00024531"/>
    </source>
</evidence>
<comment type="subcellular location">
    <subcellularLocation>
        <location evidence="2">Cell membrane</location>
        <topology evidence="2">Multi-pass membrane protein</topology>
    </subcellularLocation>
</comment>
<proteinExistence type="predicted"/>
<feature type="transmembrane region" description="Helical" evidence="15">
    <location>
        <begin position="71"/>
        <end position="96"/>
    </location>
</feature>
<evidence type="ECO:0000256" key="12">
    <source>
        <dbReference type="ARBA" id="ARBA00023136"/>
    </source>
</evidence>
<dbReference type="EC" id="3.1.1.116" evidence="14"/>
<dbReference type="GO" id="GO:0016787">
    <property type="term" value="F:hydrolase activity"/>
    <property type="evidence" value="ECO:0007669"/>
    <property type="project" value="UniProtKB-KW"/>
</dbReference>
<dbReference type="Proteomes" id="UP001530315">
    <property type="component" value="Unassembled WGS sequence"/>
</dbReference>
<evidence type="ECO:0000259" key="16">
    <source>
        <dbReference type="Pfam" id="PF01764"/>
    </source>
</evidence>
<comment type="caution">
    <text evidence="17">The sequence shown here is derived from an EMBL/GenBank/DDBJ whole genome shotgun (WGS) entry which is preliminary data.</text>
</comment>
<keyword evidence="10 15" id="KW-1133">Transmembrane helix</keyword>
<accession>A0ABD3NAL5</accession>
<keyword evidence="5 15" id="KW-0812">Transmembrane</keyword>
<evidence type="ECO:0000313" key="17">
    <source>
        <dbReference type="EMBL" id="KAL3769755.1"/>
    </source>
</evidence>
<evidence type="ECO:0000256" key="9">
    <source>
        <dbReference type="ARBA" id="ARBA00022963"/>
    </source>
</evidence>
<keyword evidence="7" id="KW-0378">Hydrolase</keyword>
<dbReference type="PANTHER" id="PTHR45792">
    <property type="entry name" value="DIACYLGLYCEROL LIPASE HOMOLOG-RELATED"/>
    <property type="match status" value="1"/>
</dbReference>
<gene>
    <name evidence="17" type="ORF">ACHAW5_003023</name>
</gene>
<dbReference type="InterPro" id="IPR002921">
    <property type="entry name" value="Fungal_lipase-type"/>
</dbReference>
<dbReference type="GO" id="GO:0046872">
    <property type="term" value="F:metal ion binding"/>
    <property type="evidence" value="ECO:0007669"/>
    <property type="project" value="UniProtKB-KW"/>
</dbReference>
<dbReference type="GO" id="GO:0016042">
    <property type="term" value="P:lipid catabolic process"/>
    <property type="evidence" value="ECO:0007669"/>
    <property type="project" value="UniProtKB-KW"/>
</dbReference>
<evidence type="ECO:0000256" key="8">
    <source>
        <dbReference type="ARBA" id="ARBA00022837"/>
    </source>
</evidence>
<feature type="domain" description="Fungal lipase-type" evidence="16">
    <location>
        <begin position="531"/>
        <end position="668"/>
    </location>
</feature>
<dbReference type="AlphaFoldDB" id="A0ABD3NAL5"/>
<evidence type="ECO:0000256" key="3">
    <source>
        <dbReference type="ARBA" id="ARBA00022475"/>
    </source>
</evidence>
<keyword evidence="9" id="KW-0442">Lipid degradation</keyword>